<organism evidence="1 2">
    <name type="scientific">Trichoderma asperellum (strain ATCC 204424 / CBS 433.97 / NBRC 101777)</name>
    <dbReference type="NCBI Taxonomy" id="1042311"/>
    <lineage>
        <taxon>Eukaryota</taxon>
        <taxon>Fungi</taxon>
        <taxon>Dikarya</taxon>
        <taxon>Ascomycota</taxon>
        <taxon>Pezizomycotina</taxon>
        <taxon>Sordariomycetes</taxon>
        <taxon>Hypocreomycetidae</taxon>
        <taxon>Hypocreales</taxon>
        <taxon>Hypocreaceae</taxon>
        <taxon>Trichoderma</taxon>
    </lineage>
</organism>
<accession>A0A2T3Z328</accession>
<dbReference type="OrthoDB" id="2157530at2759"/>
<evidence type="ECO:0008006" key="3">
    <source>
        <dbReference type="Google" id="ProtNLM"/>
    </source>
</evidence>
<name>A0A2T3Z328_TRIA4</name>
<keyword evidence="2" id="KW-1185">Reference proteome</keyword>
<dbReference type="EMBL" id="KZ679264">
    <property type="protein sequence ID" value="PTB39202.1"/>
    <property type="molecule type" value="Genomic_DNA"/>
</dbReference>
<dbReference type="Proteomes" id="UP000240493">
    <property type="component" value="Unassembled WGS sequence"/>
</dbReference>
<evidence type="ECO:0000313" key="2">
    <source>
        <dbReference type="Proteomes" id="UP000240493"/>
    </source>
</evidence>
<dbReference type="AlphaFoldDB" id="A0A2T3Z328"/>
<gene>
    <name evidence="1" type="ORF">M441DRAFT_81239</name>
</gene>
<sequence>MSQRIFERTSNLEPLKTQSKARSLMSFVEDGYVSVDWIVASKPEAVESWIVQRIRSLTHWFRLQHLVSDGYVDLLGEEQRNSYRLLFDWWTAAYDRPATSLLYCSQLESVIHQNPRFKRYEDEYKELWICVQKHYSVTLSRLRPRDTGLDGWGRNKDPIVPIHSDYNEALYQLFLIEFSDFHICIDEDNENRSALRIHRIHAAKEAYYQQASVHCSKVNPWGSAFLRGSFIPMLPSKNVAGFAHEYSWVCSVEASDPHFPQTIDCGPRIAACPWLNNKNEDPFGLDGWPEYLWHAKDRRLVRTRDLGLKSPAYTAISHTWGRWMSENDGCFVPNGMKYRVPLNTMFDIKSLPQSLQHLGTKIDADYGCKGEMLDKEHSSLKQQEISRQGSIFRNTRRTIAWFHDIDDFSCLEGLIEIAALSMIGVNKGLREATKHTREWRKARALSHMGDGPTGLFSQPKDTLKGPEFKLWSKQQTGHAKEMSQPVNFWFTSLWTLQELCLRPDMWLATSEWKFLCLEEHTLLPLNGVLLSELRRWEVLTGLGELLSLRRVDILRLGDQRYCKEARSEAIMSVVGATRWYDRVVAGQYDPESDLILNKYCKEFINEVKRLIPTEFYTSYMKHVSIHEDGRMKAINPFTSFDGEGTARDHSASSSACICGSLMPFGKTGQRYRRSPAPGLSNMQAHNSVSSWIIDTLGRVVIKRACMLASRRHAISITRDPLSCNIPNTLTNTNINNFVGKLSISINHKRSNFTNLPDLYKWARTEEFGVYLVGISSLLEIAEYAPGFGVPSSHGLIRGIVLRDVEQEREETRGSRKLASIGTFHAVPQTKTGDRFELPGECSVDWIVL</sequence>
<dbReference type="STRING" id="1042311.A0A2T3Z328"/>
<evidence type="ECO:0000313" key="1">
    <source>
        <dbReference type="EMBL" id="PTB39202.1"/>
    </source>
</evidence>
<reference evidence="1 2" key="1">
    <citation type="submission" date="2016-07" db="EMBL/GenBank/DDBJ databases">
        <title>Multiple horizontal gene transfer events from other fungi enriched the ability of initially mycotrophic Trichoderma (Ascomycota) to feed on dead plant biomass.</title>
        <authorList>
            <consortium name="DOE Joint Genome Institute"/>
            <person name="Aerts A."/>
            <person name="Atanasova L."/>
            <person name="Chenthamara K."/>
            <person name="Zhang J."/>
            <person name="Grujic M."/>
            <person name="Henrissat B."/>
            <person name="Kuo A."/>
            <person name="Salamov A."/>
            <person name="Lipzen A."/>
            <person name="Labutti K."/>
            <person name="Barry K."/>
            <person name="Miao Y."/>
            <person name="Rahimi M.J."/>
            <person name="Shen Q."/>
            <person name="Grigoriev I.V."/>
            <person name="Kubicek C.P."/>
            <person name="Druzhinina I.S."/>
        </authorList>
    </citation>
    <scope>NUCLEOTIDE SEQUENCE [LARGE SCALE GENOMIC DNA]</scope>
    <source>
        <strain evidence="1 2">CBS 433.97</strain>
    </source>
</reference>
<proteinExistence type="predicted"/>
<protein>
    <recommendedName>
        <fullName evidence="3">Heterokaryon incompatibility domain-containing protein</fullName>
    </recommendedName>
</protein>